<comment type="similarity">
    <text evidence="2 10">Belongs to the HsdR family.</text>
</comment>
<keyword evidence="11" id="KW-0175">Coiled coil</keyword>
<dbReference type="PROSITE" id="PS51192">
    <property type="entry name" value="HELICASE_ATP_BIND_1"/>
    <property type="match status" value="1"/>
</dbReference>
<dbReference type="GO" id="GO:0009307">
    <property type="term" value="P:DNA restriction-modification system"/>
    <property type="evidence" value="ECO:0007669"/>
    <property type="project" value="UniProtKB-KW"/>
</dbReference>
<comment type="function">
    <text evidence="10">Subunit R is required for both nuclease and ATPase activities, but not for modification.</text>
</comment>
<evidence type="ECO:0000256" key="10">
    <source>
        <dbReference type="RuleBase" id="RU364115"/>
    </source>
</evidence>
<dbReference type="Gene3D" id="3.40.50.300">
    <property type="entry name" value="P-loop containing nucleotide triphosphate hydrolases"/>
    <property type="match status" value="2"/>
</dbReference>
<keyword evidence="3" id="KW-0540">Nuclease</keyword>
<evidence type="ECO:0000313" key="13">
    <source>
        <dbReference type="EMBL" id="PZX62738.1"/>
    </source>
</evidence>
<dbReference type="Gene3D" id="3.90.1570.50">
    <property type="match status" value="1"/>
</dbReference>
<dbReference type="InterPro" id="IPR051268">
    <property type="entry name" value="Type-I_R_enzyme_R_subunit"/>
</dbReference>
<evidence type="ECO:0000256" key="6">
    <source>
        <dbReference type="ARBA" id="ARBA00022759"/>
    </source>
</evidence>
<keyword evidence="5 10" id="KW-0680">Restriction system</keyword>
<dbReference type="InterPro" id="IPR014001">
    <property type="entry name" value="Helicase_ATP-bd"/>
</dbReference>
<dbReference type="PANTHER" id="PTHR30195:SF15">
    <property type="entry name" value="TYPE I RESTRICTION ENZYME HINDI ENDONUCLEASE SUBUNIT"/>
    <property type="match status" value="1"/>
</dbReference>
<dbReference type="Proteomes" id="UP000249720">
    <property type="component" value="Unassembled WGS sequence"/>
</dbReference>
<dbReference type="PANTHER" id="PTHR30195">
    <property type="entry name" value="TYPE I SITE-SPECIFIC DEOXYRIBONUCLEASE PROTEIN SUBUNIT M AND R"/>
    <property type="match status" value="1"/>
</dbReference>
<evidence type="ECO:0000259" key="12">
    <source>
        <dbReference type="PROSITE" id="PS51192"/>
    </source>
</evidence>
<protein>
    <recommendedName>
        <fullName evidence="10">Type I restriction enzyme endonuclease subunit</fullName>
        <shortName evidence="10">R protein</shortName>
        <ecNumber evidence="10">3.1.21.3</ecNumber>
    </recommendedName>
</protein>
<evidence type="ECO:0000256" key="7">
    <source>
        <dbReference type="ARBA" id="ARBA00022801"/>
    </source>
</evidence>
<dbReference type="AlphaFoldDB" id="A0A2W7RPR2"/>
<dbReference type="InterPro" id="IPR040980">
    <property type="entry name" value="SWI2_SNF2"/>
</dbReference>
<dbReference type="Pfam" id="PF18766">
    <property type="entry name" value="SWI2_SNF2"/>
    <property type="match status" value="1"/>
</dbReference>
<dbReference type="Pfam" id="PF04313">
    <property type="entry name" value="HSDR_N"/>
    <property type="match status" value="1"/>
</dbReference>
<dbReference type="RefSeq" id="WP_111294724.1">
    <property type="nucleotide sequence ID" value="NZ_QKZV01000004.1"/>
</dbReference>
<dbReference type="CDD" id="cd22332">
    <property type="entry name" value="HsdR_N"/>
    <property type="match status" value="1"/>
</dbReference>
<dbReference type="InterPro" id="IPR027417">
    <property type="entry name" value="P-loop_NTPase"/>
</dbReference>
<reference evidence="13 14" key="1">
    <citation type="submission" date="2018-06" db="EMBL/GenBank/DDBJ databases">
        <title>Genomic Encyclopedia of Archaeal and Bacterial Type Strains, Phase II (KMG-II): from individual species to whole genera.</title>
        <authorList>
            <person name="Goeker M."/>
        </authorList>
    </citation>
    <scope>NUCLEOTIDE SEQUENCE [LARGE SCALE GENOMIC DNA]</scope>
    <source>
        <strain evidence="13 14">DSM 23241</strain>
    </source>
</reference>
<dbReference type="OrthoDB" id="9758243at2"/>
<evidence type="ECO:0000256" key="11">
    <source>
        <dbReference type="SAM" id="Coils"/>
    </source>
</evidence>
<dbReference type="GO" id="GO:0003677">
    <property type="term" value="F:DNA binding"/>
    <property type="evidence" value="ECO:0007669"/>
    <property type="project" value="UniProtKB-KW"/>
</dbReference>
<evidence type="ECO:0000313" key="14">
    <source>
        <dbReference type="Proteomes" id="UP000249720"/>
    </source>
</evidence>
<keyword evidence="7 10" id="KW-0378">Hydrolase</keyword>
<dbReference type="CDD" id="cd18030">
    <property type="entry name" value="DEXHc_RE_I_HsdR"/>
    <property type="match status" value="1"/>
</dbReference>
<dbReference type="GO" id="GO:0009035">
    <property type="term" value="F:type I site-specific deoxyribonuclease activity"/>
    <property type="evidence" value="ECO:0007669"/>
    <property type="project" value="UniProtKB-EC"/>
</dbReference>
<feature type="domain" description="Helicase ATP-binding" evidence="12">
    <location>
        <begin position="275"/>
        <end position="435"/>
    </location>
</feature>
<dbReference type="InterPro" id="IPR004473">
    <property type="entry name" value="Restrct_endonuc_typeI_HsdR"/>
</dbReference>
<dbReference type="GO" id="GO:0005524">
    <property type="term" value="F:ATP binding"/>
    <property type="evidence" value="ECO:0007669"/>
    <property type="project" value="UniProtKB-KW"/>
</dbReference>
<dbReference type="InterPro" id="IPR055180">
    <property type="entry name" value="HsdR_RecA-like_helicase_dom_2"/>
</dbReference>
<evidence type="ECO:0000256" key="4">
    <source>
        <dbReference type="ARBA" id="ARBA00022741"/>
    </source>
</evidence>
<evidence type="ECO:0000256" key="8">
    <source>
        <dbReference type="ARBA" id="ARBA00022840"/>
    </source>
</evidence>
<dbReference type="CDD" id="cd18800">
    <property type="entry name" value="SF2_C_EcoR124I-like"/>
    <property type="match status" value="1"/>
</dbReference>
<proteinExistence type="inferred from homology"/>
<feature type="coiled-coil region" evidence="11">
    <location>
        <begin position="868"/>
        <end position="922"/>
    </location>
</feature>
<accession>A0A2W7RPR2</accession>
<dbReference type="EMBL" id="QKZV01000004">
    <property type="protein sequence ID" value="PZX62738.1"/>
    <property type="molecule type" value="Genomic_DNA"/>
</dbReference>
<organism evidence="13 14">
    <name type="scientific">Hydrotalea sandarakina</name>
    <dbReference type="NCBI Taxonomy" id="1004304"/>
    <lineage>
        <taxon>Bacteria</taxon>
        <taxon>Pseudomonadati</taxon>
        <taxon>Bacteroidota</taxon>
        <taxon>Chitinophagia</taxon>
        <taxon>Chitinophagales</taxon>
        <taxon>Chitinophagaceae</taxon>
        <taxon>Hydrotalea</taxon>
    </lineage>
</organism>
<dbReference type="NCBIfam" id="TIGR00348">
    <property type="entry name" value="hsdR"/>
    <property type="match status" value="1"/>
</dbReference>
<keyword evidence="14" id="KW-1185">Reference proteome</keyword>
<evidence type="ECO:0000256" key="9">
    <source>
        <dbReference type="ARBA" id="ARBA00023125"/>
    </source>
</evidence>
<dbReference type="EC" id="3.1.21.3" evidence="10"/>
<comment type="subunit">
    <text evidence="10">The type I restriction/modification system is composed of three polypeptides R, M and S.</text>
</comment>
<comment type="caution">
    <text evidence="13">The sequence shown here is derived from an EMBL/GenBank/DDBJ whole genome shotgun (WGS) entry which is preliminary data.</text>
</comment>
<gene>
    <name evidence="13" type="ORF">LX80_01432</name>
</gene>
<sequence>MPSPTEHKSVQSRIIEYATEIGWQYVSQSEAESRRGFDASAASPREKARNASRFFTDTLFEKVKEFNPKFKDNKADLLRLLDLPLPNIHGNRDFLHYLQGEKTFFSQEENREFNLILIDYDNPANNIFEVTEEYYLFNGQYANREDVVFLINGIPVVVIECKNATKDEAIAIGVDQLRRYHRETPELMVPQQLFTATESIGFSYGVTWNTIRRNIFNWKSEEIGNLEAKVKSFCDRQHILDLLKKFILFAEQNEELNKFILRQHQKTAVDKVVERALDPTKTRGLVWHTQGSGKTYTMIKTAELLFKAPQAEKPTILLMIDRNELEDQMLKNLNSVGVNNVQQVESIQDLQRLLKNDYRGIIVSMVHKFRDIPADVNSRKNIYVLIDEAHRTTGGDLGNYLMAAVPNATFIGFTGTPIDKTAYGKGTFKTFGTDDPQGYLHKYSIADSIEDGTTLPLFYGMAPNELLVPKEILEKEFLSLAEAYGVNDIEELNKILERAVNTKNFLKGKERVDKVAEYVAKHYKENVEPLGYKAFLVAVDRPACAMYKKALDKYLPPEYSEVVYTGNHNDPEELKAYHRDARSEKEIRRKFTRPDELPKILIVTEKLLTGFDAPILYAMYLDKPMRDHTLLQAIARVNRPYENEELEMVKPHGFVLDFVGIFENLEKALAFDSDEINAIVKDINLLKQLFQSKMEKDVPPYLELIQHSFNDKDTDNLINHFRDKSKRKEFFKLFKEVEMLYEIISPDKFLRPYIDTYATLSAIYQVVRNAYAKRVQVDREFQRKTNELVQSKIAGTAPHFNNEFFEINEKTIQKIKDSQDNDNTKVINLIKSIEKIADENSDDPFLIGIKERAEAVEENYESRQISTQEALEEIRKLYEQDLKRRKEQAEKGFDDLTFFIYKKMLENEINNAEEITKQIKGEFVNHPNWKTSEKELRELRQAVYFALLAEEDDIDKAANLIDELFNHLFIAFKL</sequence>
<evidence type="ECO:0000256" key="5">
    <source>
        <dbReference type="ARBA" id="ARBA00022747"/>
    </source>
</evidence>
<dbReference type="Pfam" id="PF22679">
    <property type="entry name" value="T1R_D3-like"/>
    <property type="match status" value="1"/>
</dbReference>
<evidence type="ECO:0000256" key="1">
    <source>
        <dbReference type="ARBA" id="ARBA00000851"/>
    </source>
</evidence>
<name>A0A2W7RPR2_9BACT</name>
<dbReference type="SMART" id="SM00487">
    <property type="entry name" value="DEXDc"/>
    <property type="match status" value="1"/>
</dbReference>
<comment type="catalytic activity">
    <reaction evidence="1 10">
        <text>Endonucleolytic cleavage of DNA to give random double-stranded fragments with terminal 5'-phosphates, ATP is simultaneously hydrolyzed.</text>
        <dbReference type="EC" id="3.1.21.3"/>
    </reaction>
</comment>
<keyword evidence="6" id="KW-0255">Endonuclease</keyword>
<evidence type="ECO:0000256" key="2">
    <source>
        <dbReference type="ARBA" id="ARBA00008598"/>
    </source>
</evidence>
<keyword evidence="8 10" id="KW-0067">ATP-binding</keyword>
<dbReference type="SUPFAM" id="SSF52540">
    <property type="entry name" value="P-loop containing nucleoside triphosphate hydrolases"/>
    <property type="match status" value="1"/>
</dbReference>
<keyword evidence="9 10" id="KW-0238">DNA-binding</keyword>
<keyword evidence="4 10" id="KW-0547">Nucleotide-binding</keyword>
<evidence type="ECO:0000256" key="3">
    <source>
        <dbReference type="ARBA" id="ARBA00022722"/>
    </source>
</evidence>
<dbReference type="InterPro" id="IPR007409">
    <property type="entry name" value="Restrct_endonuc_type1_HsdR_N"/>
</dbReference>